<proteinExistence type="predicted"/>
<protein>
    <submittedName>
        <fullName evidence="2">Uncharacterized protein</fullName>
    </submittedName>
</protein>
<evidence type="ECO:0000313" key="2">
    <source>
        <dbReference type="EMBL" id="MCF4007737.1"/>
    </source>
</evidence>
<name>A0A9X1QQD3_9CORY</name>
<feature type="transmembrane region" description="Helical" evidence="1">
    <location>
        <begin position="30"/>
        <end position="47"/>
    </location>
</feature>
<keyword evidence="1" id="KW-1133">Transmembrane helix</keyword>
<evidence type="ECO:0000313" key="3">
    <source>
        <dbReference type="Proteomes" id="UP001139336"/>
    </source>
</evidence>
<dbReference type="Proteomes" id="UP001139336">
    <property type="component" value="Unassembled WGS sequence"/>
</dbReference>
<gene>
    <name evidence="2" type="ORF">L1O03_11235</name>
</gene>
<comment type="caution">
    <text evidence="2">The sequence shown here is derived from an EMBL/GenBank/DDBJ whole genome shotgun (WGS) entry which is preliminary data.</text>
</comment>
<evidence type="ECO:0000256" key="1">
    <source>
        <dbReference type="SAM" id="Phobius"/>
    </source>
</evidence>
<dbReference type="AlphaFoldDB" id="A0A9X1QQD3"/>
<accession>A0A9X1QQD3</accession>
<keyword evidence="3" id="KW-1185">Reference proteome</keyword>
<dbReference type="RefSeq" id="WP_236120063.1">
    <property type="nucleotide sequence ID" value="NZ_JAKGSI010000007.1"/>
</dbReference>
<keyword evidence="1" id="KW-0472">Membrane</keyword>
<feature type="transmembrane region" description="Helical" evidence="1">
    <location>
        <begin position="7"/>
        <end position="24"/>
    </location>
</feature>
<reference evidence="2" key="1">
    <citation type="submission" date="2022-01" db="EMBL/GenBank/DDBJ databases">
        <title>Corynebacterium sp. nov isolated from isolated from the feces of the greater white-fronted geese (Anser albifrons) at Poyang Lake, PR China.</title>
        <authorList>
            <person name="Liu Q."/>
        </authorList>
    </citation>
    <scope>NUCLEOTIDE SEQUENCE</scope>
    <source>
        <strain evidence="2">JCM 32435</strain>
    </source>
</reference>
<dbReference type="EMBL" id="JAKGSI010000007">
    <property type="protein sequence ID" value="MCF4007737.1"/>
    <property type="molecule type" value="Genomic_DNA"/>
</dbReference>
<organism evidence="2 3">
    <name type="scientific">Corynebacterium uropygiale</name>
    <dbReference type="NCBI Taxonomy" id="1775911"/>
    <lineage>
        <taxon>Bacteria</taxon>
        <taxon>Bacillati</taxon>
        <taxon>Actinomycetota</taxon>
        <taxon>Actinomycetes</taxon>
        <taxon>Mycobacteriales</taxon>
        <taxon>Corynebacteriaceae</taxon>
        <taxon>Corynebacterium</taxon>
    </lineage>
</organism>
<sequence length="91" mass="10107">MTNKKVWAVSLTIILVVAAVFVAIQHDYMVALILLIVAGLIDLLVLMPSRKSIDSIASHKELGDINPEELKEYRRKHPGSSIVDAINNTRE</sequence>
<keyword evidence="1" id="KW-0812">Transmembrane</keyword>